<dbReference type="AlphaFoldDB" id="A0A445A832"/>
<evidence type="ECO:0000256" key="6">
    <source>
        <dbReference type="ARBA" id="ARBA00022679"/>
    </source>
</evidence>
<keyword evidence="16" id="KW-1185">Reference proteome</keyword>
<dbReference type="GO" id="GO:0008270">
    <property type="term" value="F:zinc ion binding"/>
    <property type="evidence" value="ECO:0007669"/>
    <property type="project" value="UniProtKB-KW"/>
</dbReference>
<comment type="caution">
    <text evidence="15">The sequence shown here is derived from an EMBL/GenBank/DDBJ whole genome shotgun (WGS) entry which is preliminary data.</text>
</comment>
<sequence>MAFEFVLNTVPMVEGADEEFEQQTDSPDEVVISQPIFENIKNYTSFDEVCFLHPLVPSMDTSYEMEPFLFQNESPHHEVEEEDEYSIIAAAEIKESPPPSSSSSTPQSSCFTTLTDSDIRKLQTTEINKVSSVLLIPQSDACLLLIHHGWSAMKVHEAWFEDEQRVRELVGLLNSSNNINHWKELIQSSTCEICFDDSVWYKKVEYAKCGHGYCIDCWKHYIDEKIQEGPHECLKPMRCPHPSCEASLEIETVRRFASETNKNMYDRFLLRSYVETRKNIKWCPSPACDLAVLYESDGNYANKYVEACCSNEHRFCWECGEDGHRPVSCETVAEWMKKNVDDSQSVIWISAFTKECPDCGIRIEKNEGCMQMICTVCGCRFCWLCLSRWSLCSAYGCNRFSARNTETPTMDNGNGYLDLERYTHYYERWFTNEFSRKKSIEMMEKYLNNENIRILCKEFERREDDFEFVKKAWEEVIECRKLLKWTYAYGYFIPEEEKAKKELFEHTQGVAESALEKLHKFAETMLMEILNRKKDGFDRNRLELSHLTVVTKNFFDNMVTQLEDRGLDDVNVKSYGESSRSSSLSSWPRGVVRDGMTEIGLRKCGYCGYYNLASTLECPCIEKKYKYQCWICSRDPPVIWCPLRMVN</sequence>
<dbReference type="GO" id="GO:0061630">
    <property type="term" value="F:ubiquitin protein ligase activity"/>
    <property type="evidence" value="ECO:0007669"/>
    <property type="project" value="UniProtKB-EC"/>
</dbReference>
<accession>A0A445A832</accession>
<dbReference type="GO" id="GO:0003676">
    <property type="term" value="F:nucleic acid binding"/>
    <property type="evidence" value="ECO:0007669"/>
    <property type="project" value="InterPro"/>
</dbReference>
<dbReference type="EMBL" id="SDMP01000013">
    <property type="protein sequence ID" value="RYR22515.1"/>
    <property type="molecule type" value="Genomic_DNA"/>
</dbReference>
<keyword evidence="9 12" id="KW-0863">Zinc-finger</keyword>
<dbReference type="Pfam" id="PF00097">
    <property type="entry name" value="zf-C3HC4"/>
    <property type="match status" value="1"/>
</dbReference>
<evidence type="ECO:0000256" key="4">
    <source>
        <dbReference type="ARBA" id="ARBA00004906"/>
    </source>
</evidence>
<evidence type="ECO:0000256" key="10">
    <source>
        <dbReference type="ARBA" id="ARBA00022786"/>
    </source>
</evidence>
<evidence type="ECO:0000256" key="12">
    <source>
        <dbReference type="PROSITE-ProRule" id="PRU00047"/>
    </source>
</evidence>
<dbReference type="SUPFAM" id="SSF57850">
    <property type="entry name" value="RING/U-box"/>
    <property type="match status" value="3"/>
</dbReference>
<evidence type="ECO:0000313" key="16">
    <source>
        <dbReference type="Proteomes" id="UP000289738"/>
    </source>
</evidence>
<reference evidence="15 16" key="1">
    <citation type="submission" date="2019-01" db="EMBL/GenBank/DDBJ databases">
        <title>Sequencing of cultivated peanut Arachis hypogaea provides insights into genome evolution and oil improvement.</title>
        <authorList>
            <person name="Chen X."/>
        </authorList>
    </citation>
    <scope>NUCLEOTIDE SEQUENCE [LARGE SCALE GENOMIC DNA]</scope>
    <source>
        <strain evidence="16">cv. Fuhuasheng</strain>
        <tissue evidence="15">Leaves</tissue>
    </source>
</reference>
<dbReference type="InterPro" id="IPR013083">
    <property type="entry name" value="Znf_RING/FYVE/PHD"/>
</dbReference>
<comment type="cofactor">
    <cofactor evidence="2">
        <name>Zn(2+)</name>
        <dbReference type="ChEBI" id="CHEBI:29105"/>
    </cofactor>
</comment>
<evidence type="ECO:0000256" key="8">
    <source>
        <dbReference type="ARBA" id="ARBA00022737"/>
    </source>
</evidence>
<name>A0A445A832_ARAHY</name>
<dbReference type="InterPro" id="IPR044066">
    <property type="entry name" value="TRIAD_supradom"/>
</dbReference>
<keyword evidence="10" id="KW-0833">Ubl conjugation pathway</keyword>
<dbReference type="CDD" id="cd20346">
    <property type="entry name" value="BRcat_RBR_ANKIB1"/>
    <property type="match status" value="1"/>
</dbReference>
<evidence type="ECO:0000256" key="9">
    <source>
        <dbReference type="ARBA" id="ARBA00022771"/>
    </source>
</evidence>
<comment type="function">
    <text evidence="3">Might act as an E3 ubiquitin-protein ligase, or as part of E3 complex, which accepts ubiquitin from specific E2 ubiquitin-conjugating enzymes and then transfers it to substrates.</text>
</comment>
<evidence type="ECO:0000256" key="5">
    <source>
        <dbReference type="ARBA" id="ARBA00012251"/>
    </source>
</evidence>
<dbReference type="FunFam" id="3.30.40.10:FF:000019">
    <property type="entry name" value="RBR-type E3 ubiquitin transferase"/>
    <property type="match status" value="1"/>
</dbReference>
<keyword evidence="7" id="KW-0479">Metal-binding</keyword>
<dbReference type="PROSITE" id="PS51873">
    <property type="entry name" value="TRIAD"/>
    <property type="match status" value="1"/>
</dbReference>
<dbReference type="PANTHER" id="PTHR11685">
    <property type="entry name" value="RBR FAMILY RING FINGER AND IBR DOMAIN-CONTAINING"/>
    <property type="match status" value="1"/>
</dbReference>
<dbReference type="Proteomes" id="UP000289738">
    <property type="component" value="Chromosome B03"/>
</dbReference>
<dbReference type="Gene3D" id="1.20.120.1750">
    <property type="match status" value="1"/>
</dbReference>
<evidence type="ECO:0000313" key="15">
    <source>
        <dbReference type="EMBL" id="RYR22515.1"/>
    </source>
</evidence>
<dbReference type="Pfam" id="PF01485">
    <property type="entry name" value="IBR"/>
    <property type="match status" value="1"/>
</dbReference>
<dbReference type="InterPro" id="IPR002867">
    <property type="entry name" value="IBR_dom"/>
</dbReference>
<organism evidence="15 16">
    <name type="scientific">Arachis hypogaea</name>
    <name type="common">Peanut</name>
    <dbReference type="NCBI Taxonomy" id="3818"/>
    <lineage>
        <taxon>Eukaryota</taxon>
        <taxon>Viridiplantae</taxon>
        <taxon>Streptophyta</taxon>
        <taxon>Embryophyta</taxon>
        <taxon>Tracheophyta</taxon>
        <taxon>Spermatophyta</taxon>
        <taxon>Magnoliopsida</taxon>
        <taxon>eudicotyledons</taxon>
        <taxon>Gunneridae</taxon>
        <taxon>Pentapetalae</taxon>
        <taxon>rosids</taxon>
        <taxon>fabids</taxon>
        <taxon>Fabales</taxon>
        <taxon>Fabaceae</taxon>
        <taxon>Papilionoideae</taxon>
        <taxon>50 kb inversion clade</taxon>
        <taxon>dalbergioids sensu lato</taxon>
        <taxon>Dalbergieae</taxon>
        <taxon>Pterocarpus clade</taxon>
        <taxon>Arachis</taxon>
    </lineage>
</organism>
<dbReference type="SMART" id="SM00647">
    <property type="entry name" value="IBR"/>
    <property type="match status" value="1"/>
</dbReference>
<keyword evidence="6" id="KW-0808">Transferase</keyword>
<evidence type="ECO:0000256" key="11">
    <source>
        <dbReference type="ARBA" id="ARBA00022833"/>
    </source>
</evidence>
<feature type="domain" description="RING-type" evidence="14">
    <location>
        <begin position="187"/>
        <end position="401"/>
    </location>
</feature>
<dbReference type="InterPro" id="IPR001878">
    <property type="entry name" value="Znf_CCHC"/>
</dbReference>
<dbReference type="Gene3D" id="3.30.40.10">
    <property type="entry name" value="Zinc/RING finger domain, C3HC4 (zinc finger)"/>
    <property type="match status" value="1"/>
</dbReference>
<proteinExistence type="predicted"/>
<dbReference type="UniPathway" id="UPA00143"/>
<dbReference type="InterPro" id="IPR018957">
    <property type="entry name" value="Znf_C3HC4_RING-type"/>
</dbReference>
<gene>
    <name evidence="15" type="ORF">Ahy_B03g067822</name>
</gene>
<evidence type="ECO:0000256" key="1">
    <source>
        <dbReference type="ARBA" id="ARBA00001798"/>
    </source>
</evidence>
<dbReference type="InterPro" id="IPR048962">
    <property type="entry name" value="ARIH1-like_UBL"/>
</dbReference>
<dbReference type="GO" id="GO:0016567">
    <property type="term" value="P:protein ubiquitination"/>
    <property type="evidence" value="ECO:0007669"/>
    <property type="project" value="UniProtKB-UniPathway"/>
</dbReference>
<dbReference type="Pfam" id="PF22605">
    <property type="entry name" value="IBR_2"/>
    <property type="match status" value="1"/>
</dbReference>
<evidence type="ECO:0000259" key="14">
    <source>
        <dbReference type="PROSITE" id="PS51873"/>
    </source>
</evidence>
<dbReference type="STRING" id="3818.A0A445A832"/>
<evidence type="ECO:0000259" key="13">
    <source>
        <dbReference type="PROSITE" id="PS50158"/>
    </source>
</evidence>
<dbReference type="Pfam" id="PF21235">
    <property type="entry name" value="UBA_ARI1"/>
    <property type="match status" value="1"/>
</dbReference>
<protein>
    <recommendedName>
        <fullName evidence="5">RBR-type E3 ubiquitin transferase</fullName>
        <ecNumber evidence="5">2.3.2.31</ecNumber>
    </recommendedName>
</protein>
<evidence type="ECO:0000256" key="3">
    <source>
        <dbReference type="ARBA" id="ARBA00003976"/>
    </source>
</evidence>
<evidence type="ECO:0000256" key="7">
    <source>
        <dbReference type="ARBA" id="ARBA00022723"/>
    </source>
</evidence>
<dbReference type="InterPro" id="IPR031127">
    <property type="entry name" value="E3_UB_ligase_RBR"/>
</dbReference>
<dbReference type="PROSITE" id="PS50158">
    <property type="entry name" value="ZF_CCHC"/>
    <property type="match status" value="1"/>
</dbReference>
<keyword evidence="8" id="KW-0677">Repeat</keyword>
<feature type="domain" description="CCHC-type" evidence="13">
    <location>
        <begin position="316"/>
        <end position="329"/>
    </location>
</feature>
<dbReference type="EC" id="2.3.2.31" evidence="5"/>
<evidence type="ECO:0000256" key="2">
    <source>
        <dbReference type="ARBA" id="ARBA00001947"/>
    </source>
</evidence>
<keyword evidence="11" id="KW-0862">Zinc</keyword>
<dbReference type="InterPro" id="IPR054694">
    <property type="entry name" value="Parkin-like_IBR"/>
</dbReference>
<comment type="pathway">
    <text evidence="4">Protein modification; protein ubiquitination.</text>
</comment>
<comment type="catalytic activity">
    <reaction evidence="1">
        <text>[E2 ubiquitin-conjugating enzyme]-S-ubiquitinyl-L-cysteine + [acceptor protein]-L-lysine = [E2 ubiquitin-conjugating enzyme]-L-cysteine + [acceptor protein]-N(6)-ubiquitinyl-L-lysine.</text>
        <dbReference type="EC" id="2.3.2.31"/>
    </reaction>
</comment>